<sequence length="66" mass="7727">MEWTQLCLASPSPEPSFHRRVSAHLQRPFPGTISRWHCPACPISLITWVVQSPSDWYMYLQKRLDS</sequence>
<name>A0A9W8UQE8_AKAMU</name>
<dbReference type="RefSeq" id="XP_056059802.1">
    <property type="nucleotide sequence ID" value="XM_056204445.1"/>
</dbReference>
<dbReference type="Proteomes" id="UP001144673">
    <property type="component" value="Chromosome 1"/>
</dbReference>
<gene>
    <name evidence="1" type="ORF">LMH87_006541</name>
</gene>
<dbReference type="KEGG" id="amus:LMH87_006541"/>
<reference evidence="1" key="1">
    <citation type="journal article" date="2023" name="Access Microbiol">
        <title>De-novo genome assembly for Akanthomyces muscarius, a biocontrol agent of insect agricultural pests.</title>
        <authorList>
            <person name="Erdos Z."/>
            <person name="Studholme D.J."/>
            <person name="Raymond B."/>
            <person name="Sharma M."/>
        </authorList>
    </citation>
    <scope>NUCLEOTIDE SEQUENCE</scope>
    <source>
        <strain evidence="1">Ve6</strain>
    </source>
</reference>
<dbReference type="AlphaFoldDB" id="A0A9W8UQE8"/>
<protein>
    <submittedName>
        <fullName evidence="1">Uncharacterized protein</fullName>
    </submittedName>
</protein>
<keyword evidence="2" id="KW-1185">Reference proteome</keyword>
<dbReference type="GeneID" id="80893700"/>
<proteinExistence type="predicted"/>
<dbReference type="EMBL" id="JAJHUN010000001">
    <property type="protein sequence ID" value="KAJ4164887.1"/>
    <property type="molecule type" value="Genomic_DNA"/>
</dbReference>
<evidence type="ECO:0000313" key="1">
    <source>
        <dbReference type="EMBL" id="KAJ4164887.1"/>
    </source>
</evidence>
<evidence type="ECO:0000313" key="2">
    <source>
        <dbReference type="Proteomes" id="UP001144673"/>
    </source>
</evidence>
<organism evidence="1 2">
    <name type="scientific">Akanthomyces muscarius</name>
    <name type="common">Entomopathogenic fungus</name>
    <name type="synonym">Lecanicillium muscarium</name>
    <dbReference type="NCBI Taxonomy" id="2231603"/>
    <lineage>
        <taxon>Eukaryota</taxon>
        <taxon>Fungi</taxon>
        <taxon>Dikarya</taxon>
        <taxon>Ascomycota</taxon>
        <taxon>Pezizomycotina</taxon>
        <taxon>Sordariomycetes</taxon>
        <taxon>Hypocreomycetidae</taxon>
        <taxon>Hypocreales</taxon>
        <taxon>Cordycipitaceae</taxon>
        <taxon>Akanthomyces</taxon>
    </lineage>
</organism>
<comment type="caution">
    <text evidence="1">The sequence shown here is derived from an EMBL/GenBank/DDBJ whole genome shotgun (WGS) entry which is preliminary data.</text>
</comment>
<accession>A0A9W8UQE8</accession>